<sequence>MIRDGLGAVPVAVGPTFVCHVIPLTPLPPGHIEPTSLDLAADELEWARPGGHRLLPRRFFRGAGRVCISERTQDAVCNGYAQLFDDGAIELVGTVWTDLDSPDGQPVLYPGLYEGSLHEHGMPSVTRAWTRLGLTGPLWLSVSLVGLGTGHVAIPDAITRRNGFWPLRESVPGIMGVPMQLDSMGEATPSALRPTLDALIRALSAQARI</sequence>
<evidence type="ECO:0000313" key="3">
    <source>
        <dbReference type="Proteomes" id="UP000077961"/>
    </source>
</evidence>
<evidence type="ECO:0000313" key="2">
    <source>
        <dbReference type="EMBL" id="OAJ55313.1"/>
    </source>
</evidence>
<reference evidence="3 4" key="1">
    <citation type="submission" date="2016-04" db="EMBL/GenBank/DDBJ databases">
        <title>Reclassification of Paraburkholderia panaciterrae (Farh et al. 2015) Dobritsa &amp; Samadpour 2016 as a later homotypic synonym of Paraburkholderia ginsengiterrae (Farh et al. 2015) Dobritsa &amp; Samadpour 2016.</title>
        <authorList>
            <person name="Dobritsa A.P."/>
            <person name="Kutumbaka K."/>
            <person name="Samadpour M."/>
        </authorList>
    </citation>
    <scope>NUCLEOTIDE SEQUENCE [LARGE SCALE GENOMIC DNA]</scope>
    <source>
        <strain evidence="2 4">DCY85</strain>
        <strain evidence="1 3">DCY85-1</strain>
    </source>
</reference>
<dbReference type="Proteomes" id="UP000078116">
    <property type="component" value="Unassembled WGS sequence"/>
</dbReference>
<organism evidence="2 4">
    <name type="scientific">Paraburkholderia ginsengiterrae</name>
    <dbReference type="NCBI Taxonomy" id="1462993"/>
    <lineage>
        <taxon>Bacteria</taxon>
        <taxon>Pseudomonadati</taxon>
        <taxon>Pseudomonadota</taxon>
        <taxon>Betaproteobacteria</taxon>
        <taxon>Burkholderiales</taxon>
        <taxon>Burkholderiaceae</taxon>
        <taxon>Paraburkholderia</taxon>
    </lineage>
</organism>
<dbReference type="EMBL" id="LXKA01000342">
    <property type="protein sequence ID" value="OAJ55313.1"/>
    <property type="molecule type" value="Genomic_DNA"/>
</dbReference>
<dbReference type="AlphaFoldDB" id="A0A1A9N0N3"/>
<dbReference type="EMBL" id="LXJZ01000213">
    <property type="protein sequence ID" value="OAJ53584.1"/>
    <property type="molecule type" value="Genomic_DNA"/>
</dbReference>
<accession>A0A1A9N0N3</accession>
<evidence type="ECO:0000313" key="1">
    <source>
        <dbReference type="EMBL" id="OAJ53584.1"/>
    </source>
</evidence>
<keyword evidence="3" id="KW-1185">Reference proteome</keyword>
<evidence type="ECO:0000313" key="4">
    <source>
        <dbReference type="Proteomes" id="UP000078116"/>
    </source>
</evidence>
<proteinExistence type="predicted"/>
<comment type="caution">
    <text evidence="2">The sequence shown here is derived from an EMBL/GenBank/DDBJ whole genome shotgun (WGS) entry which is preliminary data.</text>
</comment>
<dbReference type="Proteomes" id="UP000077961">
    <property type="component" value="Unassembled WGS sequence"/>
</dbReference>
<dbReference type="STRING" id="1462993.A6V36_36995"/>
<gene>
    <name evidence="1" type="ORF">A6V36_36995</name>
    <name evidence="2" type="ORF">A6V37_33060</name>
</gene>
<protein>
    <submittedName>
        <fullName evidence="2">Uncharacterized protein</fullName>
    </submittedName>
</protein>
<name>A0A1A9N0N3_9BURK</name>